<feature type="transmembrane region" description="Helical" evidence="6">
    <location>
        <begin position="360"/>
        <end position="386"/>
    </location>
</feature>
<evidence type="ECO:0000256" key="1">
    <source>
        <dbReference type="ARBA" id="ARBA00004651"/>
    </source>
</evidence>
<evidence type="ECO:0000256" key="4">
    <source>
        <dbReference type="ARBA" id="ARBA00022989"/>
    </source>
</evidence>
<feature type="transmembrane region" description="Helical" evidence="6">
    <location>
        <begin position="315"/>
        <end position="339"/>
    </location>
</feature>
<organism evidence="8 9">
    <name type="scientific">Paenarthrobacter histidinolovorans</name>
    <dbReference type="NCBI Taxonomy" id="43664"/>
    <lineage>
        <taxon>Bacteria</taxon>
        <taxon>Bacillati</taxon>
        <taxon>Actinomycetota</taxon>
        <taxon>Actinomycetes</taxon>
        <taxon>Micrococcales</taxon>
        <taxon>Micrococcaceae</taxon>
        <taxon>Paenarthrobacter</taxon>
    </lineage>
</organism>
<accession>A0ABW8MZL5</accession>
<reference evidence="8 9" key="1">
    <citation type="submission" date="2024-10" db="EMBL/GenBank/DDBJ databases">
        <title>Novel secondary metabolite-producing bacteria for plant disease control.</title>
        <authorList>
            <person name="Chevrette M."/>
        </authorList>
    </citation>
    <scope>NUCLEOTIDE SEQUENCE [LARGE SCALE GENOMIC DNA]</scope>
    <source>
        <strain evidence="8 9">J30 TE3557</strain>
    </source>
</reference>
<feature type="domain" description="ABC3 transporter permease C-terminal" evidence="7">
    <location>
        <begin position="318"/>
        <end position="471"/>
    </location>
</feature>
<evidence type="ECO:0000313" key="8">
    <source>
        <dbReference type="EMBL" id="MFK4637187.1"/>
    </source>
</evidence>
<feature type="transmembrane region" description="Helical" evidence="6">
    <location>
        <begin position="20"/>
        <end position="38"/>
    </location>
</feature>
<dbReference type="PANTHER" id="PTHR30572">
    <property type="entry name" value="MEMBRANE COMPONENT OF TRANSPORTER-RELATED"/>
    <property type="match status" value="1"/>
</dbReference>
<evidence type="ECO:0000256" key="5">
    <source>
        <dbReference type="ARBA" id="ARBA00023136"/>
    </source>
</evidence>
<dbReference type="Proteomes" id="UP001620520">
    <property type="component" value="Unassembled WGS sequence"/>
</dbReference>
<keyword evidence="4 6" id="KW-1133">Transmembrane helix</keyword>
<evidence type="ECO:0000259" key="7">
    <source>
        <dbReference type="Pfam" id="PF02687"/>
    </source>
</evidence>
<keyword evidence="9" id="KW-1185">Reference proteome</keyword>
<protein>
    <submittedName>
        <fullName evidence="8">ABC transport system permease protein</fullName>
    </submittedName>
</protein>
<evidence type="ECO:0000256" key="3">
    <source>
        <dbReference type="ARBA" id="ARBA00022692"/>
    </source>
</evidence>
<comment type="caution">
    <text evidence="8">The sequence shown here is derived from an EMBL/GenBank/DDBJ whole genome shotgun (WGS) entry which is preliminary data.</text>
</comment>
<keyword evidence="3 6" id="KW-0812">Transmembrane</keyword>
<dbReference type="InterPro" id="IPR050250">
    <property type="entry name" value="Macrolide_Exporter_MacB"/>
</dbReference>
<name>A0ABW8MZL5_9MICC</name>
<comment type="subcellular location">
    <subcellularLocation>
        <location evidence="1">Cell membrane</location>
        <topology evidence="1">Multi-pass membrane protein</topology>
    </subcellularLocation>
</comment>
<evidence type="ECO:0000256" key="2">
    <source>
        <dbReference type="ARBA" id="ARBA00022475"/>
    </source>
</evidence>
<proteinExistence type="predicted"/>
<dbReference type="PANTHER" id="PTHR30572:SF9">
    <property type="entry name" value="ABC TRANSPORTER PERMEASE PROTEIN"/>
    <property type="match status" value="1"/>
</dbReference>
<dbReference type="EMBL" id="JBIYEW010000002">
    <property type="protein sequence ID" value="MFK4637187.1"/>
    <property type="molecule type" value="Genomic_DNA"/>
</dbReference>
<evidence type="ECO:0000256" key="6">
    <source>
        <dbReference type="SAM" id="Phobius"/>
    </source>
</evidence>
<feature type="transmembrane region" description="Helical" evidence="6">
    <location>
        <begin position="444"/>
        <end position="466"/>
    </location>
</feature>
<evidence type="ECO:0000313" key="9">
    <source>
        <dbReference type="Proteomes" id="UP001620520"/>
    </source>
</evidence>
<gene>
    <name evidence="8" type="ORF">ABIA52_000076</name>
</gene>
<dbReference type="InterPro" id="IPR003838">
    <property type="entry name" value="ABC3_permease_C"/>
</dbReference>
<keyword evidence="2" id="KW-1003">Cell membrane</keyword>
<dbReference type="Pfam" id="PF02687">
    <property type="entry name" value="FtsX"/>
    <property type="match status" value="1"/>
</dbReference>
<keyword evidence="5 6" id="KW-0472">Membrane</keyword>
<sequence>MYVLSNALKNVLRNKGRNSLLFASIFVIIVTCGVSMVIQNASTKIIDDYKSRFGAQVLIAPDFQKVFQNSSPGEASLPRISQDQQKQIAGSSHVKEWSAIASEPIATLAAAKAVDADAKENMETSGSSIQSASGEGAAPIAQLLATTNLLKEEKFSTGVRSIIEGSAPQSDGEVLISKEFANANKLKVGDPLDGDSPRGMDSQGKANRYNLKITGIYGDTSSAYPAGFPAGLKEPMLNNRNEMYTTFNTVLQNYTAKGSEVADLKISYILKSPDLLDSFKKDVEAAGVDLRKWTFRTDLDSYNNIVKPVESMRGLATTFLIVVLILGAGILVLISMIAVRERKYEVGVLRAMGMPKRKVLAGFLTESVALTVAALLVALPIAFLAAKPVAAALLSSQNDAYTNSSQAAQPSASNGVVIVGNQPGEGSSMPSLTSLDVSLDLNSVLQLGLLSLLLAALASVIGIVVISRFEPIKILSDRN</sequence>